<dbReference type="GeneID" id="54567784"/>
<dbReference type="InterPro" id="IPR025676">
    <property type="entry name" value="Clr5_dom"/>
</dbReference>
<dbReference type="InterPro" id="IPR011990">
    <property type="entry name" value="TPR-like_helical_dom_sf"/>
</dbReference>
<dbReference type="EMBL" id="ML993633">
    <property type="protein sequence ID" value="KAF2159767.1"/>
    <property type="molecule type" value="Genomic_DNA"/>
</dbReference>
<dbReference type="RefSeq" id="XP_033660656.1">
    <property type="nucleotide sequence ID" value="XM_033814512.1"/>
</dbReference>
<gene>
    <name evidence="2" type="ORF">M409DRAFT_60539</name>
</gene>
<proteinExistence type="predicted"/>
<accession>A0A6A6BY90</accession>
<dbReference type="SUPFAM" id="SSF48452">
    <property type="entry name" value="TPR-like"/>
    <property type="match status" value="1"/>
</dbReference>
<dbReference type="AlphaFoldDB" id="A0A6A6BY90"/>
<dbReference type="Pfam" id="PF14420">
    <property type="entry name" value="Clr5"/>
    <property type="match status" value="1"/>
</dbReference>
<name>A0A6A6BY90_ZASCE</name>
<reference evidence="2" key="1">
    <citation type="journal article" date="2020" name="Stud. Mycol.">
        <title>101 Dothideomycetes genomes: a test case for predicting lifestyles and emergence of pathogens.</title>
        <authorList>
            <person name="Haridas S."/>
            <person name="Albert R."/>
            <person name="Binder M."/>
            <person name="Bloem J."/>
            <person name="Labutti K."/>
            <person name="Salamov A."/>
            <person name="Andreopoulos B."/>
            <person name="Baker S."/>
            <person name="Barry K."/>
            <person name="Bills G."/>
            <person name="Bluhm B."/>
            <person name="Cannon C."/>
            <person name="Castanera R."/>
            <person name="Culley D."/>
            <person name="Daum C."/>
            <person name="Ezra D."/>
            <person name="Gonzalez J."/>
            <person name="Henrissat B."/>
            <person name="Kuo A."/>
            <person name="Liang C."/>
            <person name="Lipzen A."/>
            <person name="Lutzoni F."/>
            <person name="Magnuson J."/>
            <person name="Mondo S."/>
            <person name="Nolan M."/>
            <person name="Ohm R."/>
            <person name="Pangilinan J."/>
            <person name="Park H.-J."/>
            <person name="Ramirez L."/>
            <person name="Alfaro M."/>
            <person name="Sun H."/>
            <person name="Tritt A."/>
            <person name="Yoshinaga Y."/>
            <person name="Zwiers L.-H."/>
            <person name="Turgeon B."/>
            <person name="Goodwin S."/>
            <person name="Spatafora J."/>
            <person name="Crous P."/>
            <person name="Grigoriev I."/>
        </authorList>
    </citation>
    <scope>NUCLEOTIDE SEQUENCE</scope>
    <source>
        <strain evidence="2">ATCC 36951</strain>
    </source>
</reference>
<feature type="domain" description="Clr5" evidence="1">
    <location>
        <begin position="9"/>
        <end position="59"/>
    </location>
</feature>
<sequence>MTTRRKPTQAEWDGLQPEIVRQYTTEGRTVRWIVEDLNNRGLAITKKMLWDRFRMWRVPRKYNAKQVGNSRPASALVISPQRAMTTSPERQSFFTAMTNVGDWFRSIVEAETWRPWASERRIDMQRLVSRAHMAIDSESYDTKARLHELHGIEDQSRELVAGTSNAKMHPRVLTALMRLWIADWQTTPWKEQMLKVFQKRWIDRVIDEDADFAVRDQIYGTRVLASIGRPGKAAELLQQTDVRREVTGHTLADFYSTRGYAYLQDKHFQEAIPDLQTAIKTFQGIGEEDSEGAEYAHFCLAMCYEGIGEVGSQEYHLKAALCAWESNAVLQKNQGAIKIVLDLHRVYEEQGKQKEMQQLKERYHSYFEEVPAEPS</sequence>
<dbReference type="Gene3D" id="1.25.40.10">
    <property type="entry name" value="Tetratricopeptide repeat domain"/>
    <property type="match status" value="1"/>
</dbReference>
<evidence type="ECO:0000313" key="3">
    <source>
        <dbReference type="Proteomes" id="UP000799537"/>
    </source>
</evidence>
<protein>
    <recommendedName>
        <fullName evidence="1">Clr5 domain-containing protein</fullName>
    </recommendedName>
</protein>
<dbReference type="Proteomes" id="UP000799537">
    <property type="component" value="Unassembled WGS sequence"/>
</dbReference>
<dbReference type="OrthoDB" id="10580722at2759"/>
<keyword evidence="3" id="KW-1185">Reference proteome</keyword>
<evidence type="ECO:0000313" key="2">
    <source>
        <dbReference type="EMBL" id="KAF2159767.1"/>
    </source>
</evidence>
<evidence type="ECO:0000259" key="1">
    <source>
        <dbReference type="Pfam" id="PF14420"/>
    </source>
</evidence>
<organism evidence="2 3">
    <name type="scientific">Zasmidium cellare ATCC 36951</name>
    <dbReference type="NCBI Taxonomy" id="1080233"/>
    <lineage>
        <taxon>Eukaryota</taxon>
        <taxon>Fungi</taxon>
        <taxon>Dikarya</taxon>
        <taxon>Ascomycota</taxon>
        <taxon>Pezizomycotina</taxon>
        <taxon>Dothideomycetes</taxon>
        <taxon>Dothideomycetidae</taxon>
        <taxon>Mycosphaerellales</taxon>
        <taxon>Mycosphaerellaceae</taxon>
        <taxon>Zasmidium</taxon>
    </lineage>
</organism>